<dbReference type="GO" id="GO:0004605">
    <property type="term" value="F:phosphatidate cytidylyltransferase activity"/>
    <property type="evidence" value="ECO:0007669"/>
    <property type="project" value="UniProtKB-EC"/>
</dbReference>
<reference evidence="21 22" key="1">
    <citation type="submission" date="2017-03" db="EMBL/GenBank/DDBJ databases">
        <authorList>
            <person name="Afonso C.L."/>
            <person name="Miller P.J."/>
            <person name="Scott M.A."/>
            <person name="Spackman E."/>
            <person name="Goraichik I."/>
            <person name="Dimitrov K.M."/>
            <person name="Suarez D.L."/>
            <person name="Swayne D.E."/>
        </authorList>
    </citation>
    <scope>NUCLEOTIDE SEQUENCE [LARGE SCALE GENOMIC DNA]</scope>
    <source>
        <strain evidence="21">PRJEB14757</strain>
    </source>
</reference>
<dbReference type="EC" id="2.7.7.41" evidence="6 18"/>
<evidence type="ECO:0000256" key="17">
    <source>
        <dbReference type="ARBA" id="ARBA00023264"/>
    </source>
</evidence>
<evidence type="ECO:0000256" key="4">
    <source>
        <dbReference type="ARBA" id="ARBA00005189"/>
    </source>
</evidence>
<protein>
    <recommendedName>
        <fullName evidence="7 18">Phosphatidate cytidylyltransferase</fullName>
        <ecNumber evidence="6 18">2.7.7.41</ecNumber>
    </recommendedName>
</protein>
<evidence type="ECO:0000256" key="11">
    <source>
        <dbReference type="ARBA" id="ARBA00022692"/>
    </source>
</evidence>
<dbReference type="GO" id="GO:0016024">
    <property type="term" value="P:CDP-diacylglycerol biosynthetic process"/>
    <property type="evidence" value="ECO:0007669"/>
    <property type="project" value="UniProtKB-UniPathway"/>
</dbReference>
<evidence type="ECO:0000256" key="15">
    <source>
        <dbReference type="ARBA" id="ARBA00023136"/>
    </source>
</evidence>
<name>A0A1W1H4S2_9BACT</name>
<keyword evidence="13 20" id="KW-1133">Transmembrane helix</keyword>
<evidence type="ECO:0000313" key="21">
    <source>
        <dbReference type="EMBL" id="SLM27368.1"/>
    </source>
</evidence>
<dbReference type="InterPro" id="IPR000374">
    <property type="entry name" value="PC_trans"/>
</dbReference>
<evidence type="ECO:0000256" key="8">
    <source>
        <dbReference type="ARBA" id="ARBA00022475"/>
    </source>
</evidence>
<evidence type="ECO:0000256" key="6">
    <source>
        <dbReference type="ARBA" id="ARBA00012487"/>
    </source>
</evidence>
<keyword evidence="11 18" id="KW-0812">Transmembrane</keyword>
<evidence type="ECO:0000256" key="10">
    <source>
        <dbReference type="ARBA" id="ARBA00022679"/>
    </source>
</evidence>
<comment type="catalytic activity">
    <reaction evidence="1 18">
        <text>a 1,2-diacyl-sn-glycero-3-phosphate + CTP + H(+) = a CDP-1,2-diacyl-sn-glycerol + diphosphate</text>
        <dbReference type="Rhea" id="RHEA:16229"/>
        <dbReference type="ChEBI" id="CHEBI:15378"/>
        <dbReference type="ChEBI" id="CHEBI:33019"/>
        <dbReference type="ChEBI" id="CHEBI:37563"/>
        <dbReference type="ChEBI" id="CHEBI:58332"/>
        <dbReference type="ChEBI" id="CHEBI:58608"/>
        <dbReference type="EC" id="2.7.7.41"/>
    </reaction>
</comment>
<comment type="pathway">
    <text evidence="3 18">Phospholipid metabolism; CDP-diacylglycerol biosynthesis; CDP-diacylglycerol from sn-glycerol 3-phosphate: step 3/3.</text>
</comment>
<evidence type="ECO:0000313" key="22">
    <source>
        <dbReference type="Proteomes" id="UP000191931"/>
    </source>
</evidence>
<keyword evidence="8" id="KW-1003">Cell membrane</keyword>
<accession>A0A1W1H4S2</accession>
<evidence type="ECO:0000256" key="2">
    <source>
        <dbReference type="ARBA" id="ARBA00004651"/>
    </source>
</evidence>
<evidence type="ECO:0000256" key="5">
    <source>
        <dbReference type="ARBA" id="ARBA00010185"/>
    </source>
</evidence>
<evidence type="ECO:0000256" key="7">
    <source>
        <dbReference type="ARBA" id="ARBA00019373"/>
    </source>
</evidence>
<dbReference type="PANTHER" id="PTHR46382:SF1">
    <property type="entry name" value="PHOSPHATIDATE CYTIDYLYLTRANSFERASE"/>
    <property type="match status" value="1"/>
</dbReference>
<dbReference type="PANTHER" id="PTHR46382">
    <property type="entry name" value="PHOSPHATIDATE CYTIDYLYLTRANSFERASE"/>
    <property type="match status" value="1"/>
</dbReference>
<evidence type="ECO:0000256" key="1">
    <source>
        <dbReference type="ARBA" id="ARBA00001698"/>
    </source>
</evidence>
<comment type="similarity">
    <text evidence="5 18">Belongs to the CDS family.</text>
</comment>
<feature type="region of interest" description="Disordered" evidence="19">
    <location>
        <begin position="122"/>
        <end position="183"/>
    </location>
</feature>
<dbReference type="OrthoDB" id="9799199at2"/>
<dbReference type="Proteomes" id="UP000191931">
    <property type="component" value="Unassembled WGS sequence"/>
</dbReference>
<sequence length="360" mass="37643">MLLKRWLTAIVLIPLLLLILLQGSSLVFSVLVTVVSIIGMSEYLTIISSKLNHQSAYPTTSKKTVSLKIKVVAYSSCPLIIAAAHMNSPAMIVSVIAFNVICMAVAVLIEFGDKSHGNIMYSSGQTSSSSGQTSSSSGQTSSSSGQTSSSSGQTFSSLGQTSSLPGKTTSSLGNISSSSSVKDTSLSSKKNVTMGHSVLNAVSAQIQGIIYLPLFFSFLVLIRCSENGAHWIIWLWLIVGFSDTGAYYVGTYMGKTPLSPHISPNKSVEGAIGGIAAAAFIGGLYSLIFIDNASLPVSILFSMVAAAAGQLGDLFESSLKRAGAIKDSGTILPGHGGILDRFDGLLFAAPVAYIFKVFLL</sequence>
<keyword evidence="10 18" id="KW-0808">Transferase</keyword>
<evidence type="ECO:0000256" key="14">
    <source>
        <dbReference type="ARBA" id="ARBA00023098"/>
    </source>
</evidence>
<keyword evidence="14" id="KW-0443">Lipid metabolism</keyword>
<evidence type="ECO:0000256" key="18">
    <source>
        <dbReference type="RuleBase" id="RU003938"/>
    </source>
</evidence>
<dbReference type="PROSITE" id="PS01315">
    <property type="entry name" value="CDS"/>
    <property type="match status" value="1"/>
</dbReference>
<organism evidence="21 22">
    <name type="scientific">Desulfamplus magnetovallimortis</name>
    <dbReference type="NCBI Taxonomy" id="1246637"/>
    <lineage>
        <taxon>Bacteria</taxon>
        <taxon>Pseudomonadati</taxon>
        <taxon>Thermodesulfobacteriota</taxon>
        <taxon>Desulfobacteria</taxon>
        <taxon>Desulfobacterales</taxon>
        <taxon>Desulfobacteraceae</taxon>
        <taxon>Desulfamplus</taxon>
    </lineage>
</organism>
<dbReference type="EMBL" id="FWEV01000001">
    <property type="protein sequence ID" value="SLM27368.1"/>
    <property type="molecule type" value="Genomic_DNA"/>
</dbReference>
<feature type="transmembrane region" description="Helical" evidence="20">
    <location>
        <begin position="270"/>
        <end position="290"/>
    </location>
</feature>
<comment type="subcellular location">
    <subcellularLocation>
        <location evidence="2">Cell membrane</location>
        <topology evidence="2">Multi-pass membrane protein</topology>
    </subcellularLocation>
</comment>
<keyword evidence="15 20" id="KW-0472">Membrane</keyword>
<dbReference type="STRING" id="1246637.MTBBW1_10027"/>
<proteinExistence type="inferred from homology"/>
<dbReference type="UniPathway" id="UPA00557">
    <property type="reaction ID" value="UER00614"/>
</dbReference>
<feature type="compositionally biased region" description="Low complexity" evidence="19">
    <location>
        <begin position="170"/>
        <end position="183"/>
    </location>
</feature>
<evidence type="ECO:0000256" key="19">
    <source>
        <dbReference type="SAM" id="MobiDB-lite"/>
    </source>
</evidence>
<evidence type="ECO:0000256" key="13">
    <source>
        <dbReference type="ARBA" id="ARBA00022989"/>
    </source>
</evidence>
<feature type="transmembrane region" description="Helical" evidence="20">
    <location>
        <begin position="90"/>
        <end position="111"/>
    </location>
</feature>
<gene>
    <name evidence="21" type="primary">cdsA</name>
    <name evidence="21" type="ORF">MTBBW1_10027</name>
</gene>
<evidence type="ECO:0000256" key="16">
    <source>
        <dbReference type="ARBA" id="ARBA00023209"/>
    </source>
</evidence>
<dbReference type="AlphaFoldDB" id="A0A1W1H4S2"/>
<keyword evidence="12 18" id="KW-0548">Nucleotidyltransferase</keyword>
<keyword evidence="17" id="KW-1208">Phospholipid metabolism</keyword>
<evidence type="ECO:0000256" key="20">
    <source>
        <dbReference type="SAM" id="Phobius"/>
    </source>
</evidence>
<dbReference type="Pfam" id="PF01148">
    <property type="entry name" value="CTP_transf_1"/>
    <property type="match status" value="2"/>
</dbReference>
<evidence type="ECO:0000256" key="12">
    <source>
        <dbReference type="ARBA" id="ARBA00022695"/>
    </source>
</evidence>
<evidence type="ECO:0000256" key="3">
    <source>
        <dbReference type="ARBA" id="ARBA00005119"/>
    </source>
</evidence>
<comment type="pathway">
    <text evidence="4">Lipid metabolism.</text>
</comment>
<dbReference type="GO" id="GO:0005886">
    <property type="term" value="C:plasma membrane"/>
    <property type="evidence" value="ECO:0007669"/>
    <property type="project" value="UniProtKB-SubCell"/>
</dbReference>
<evidence type="ECO:0000256" key="9">
    <source>
        <dbReference type="ARBA" id="ARBA00022516"/>
    </source>
</evidence>
<keyword evidence="22" id="KW-1185">Reference proteome</keyword>
<feature type="compositionally biased region" description="Low complexity" evidence="19">
    <location>
        <begin position="122"/>
        <end position="163"/>
    </location>
</feature>
<feature type="transmembrane region" description="Helical" evidence="20">
    <location>
        <begin position="228"/>
        <end position="249"/>
    </location>
</feature>
<feature type="transmembrane region" description="Helical" evidence="20">
    <location>
        <begin position="198"/>
        <end position="222"/>
    </location>
</feature>
<keyword evidence="9" id="KW-0444">Lipid biosynthesis</keyword>
<keyword evidence="16" id="KW-0594">Phospholipid biosynthesis</keyword>